<dbReference type="NCBIfam" id="TIGR00374">
    <property type="entry name" value="flippase-like domain"/>
    <property type="match status" value="1"/>
</dbReference>
<gene>
    <name evidence="7" type="ORF">D187_003174</name>
</gene>
<keyword evidence="5 6" id="KW-0472">Membrane</keyword>
<evidence type="ECO:0000256" key="5">
    <source>
        <dbReference type="ARBA" id="ARBA00023136"/>
    </source>
</evidence>
<dbReference type="PANTHER" id="PTHR39087:SF2">
    <property type="entry name" value="UPF0104 MEMBRANE PROTEIN MJ1595"/>
    <property type="match status" value="1"/>
</dbReference>
<dbReference type="eggNOG" id="COG0392">
    <property type="taxonomic scope" value="Bacteria"/>
</dbReference>
<evidence type="ECO:0000256" key="6">
    <source>
        <dbReference type="SAM" id="Phobius"/>
    </source>
</evidence>
<feature type="transmembrane region" description="Helical" evidence="6">
    <location>
        <begin position="102"/>
        <end position="129"/>
    </location>
</feature>
<keyword evidence="3 6" id="KW-0812">Transmembrane</keyword>
<comment type="subcellular location">
    <subcellularLocation>
        <location evidence="1">Cell membrane</location>
        <topology evidence="1">Multi-pass membrane protein</topology>
    </subcellularLocation>
</comment>
<evidence type="ECO:0000256" key="1">
    <source>
        <dbReference type="ARBA" id="ARBA00004651"/>
    </source>
</evidence>
<accession>S9P478</accession>
<evidence type="ECO:0000256" key="2">
    <source>
        <dbReference type="ARBA" id="ARBA00022475"/>
    </source>
</evidence>
<feature type="transmembrane region" description="Helical" evidence="6">
    <location>
        <begin position="204"/>
        <end position="225"/>
    </location>
</feature>
<organism evidence="7 8">
    <name type="scientific">Cystobacter fuscus (strain ATCC 25194 / DSM 2262 / NBRC 100088 / M29)</name>
    <dbReference type="NCBI Taxonomy" id="1242864"/>
    <lineage>
        <taxon>Bacteria</taxon>
        <taxon>Pseudomonadati</taxon>
        <taxon>Myxococcota</taxon>
        <taxon>Myxococcia</taxon>
        <taxon>Myxococcales</taxon>
        <taxon>Cystobacterineae</taxon>
        <taxon>Archangiaceae</taxon>
        <taxon>Cystobacter</taxon>
    </lineage>
</organism>
<dbReference type="GO" id="GO:0005886">
    <property type="term" value="C:plasma membrane"/>
    <property type="evidence" value="ECO:0007669"/>
    <property type="project" value="UniProtKB-SubCell"/>
</dbReference>
<keyword evidence="2" id="KW-1003">Cell membrane</keyword>
<evidence type="ECO:0000256" key="4">
    <source>
        <dbReference type="ARBA" id="ARBA00022989"/>
    </source>
</evidence>
<sequence length="313" mass="33615">MIALVVFVLARHAEEKQFLHLLRQARPGWLLMAVLLQLATYLCDGVLWQRVLARASVRASVWGLARLSLMKLTFDQVIPTAGIGGSMMVARGLRKEGASSGAAVAAILLTLLCFYVAQALSVGWSLVYLWMHQELDALVKWMATAFSVVAIAVPVGILLLAGRGSWRPGRWSRRLPGLANLLRTMSEVPPALLRDGRLLAEGSVLQVAIFVLDAATLGVLVLALGEAASLGTLFASFMMASVAQTVSFIPGGVGTFEAASVAMLSFLGLPVEAALTATLLFRGFTLWLPLLPGFYLLHWSMRRGEPLGGIPSH</sequence>
<feature type="transmembrane region" description="Helical" evidence="6">
    <location>
        <begin position="273"/>
        <end position="297"/>
    </location>
</feature>
<dbReference type="EMBL" id="ANAH02000018">
    <property type="protein sequence ID" value="EPX59270.1"/>
    <property type="molecule type" value="Genomic_DNA"/>
</dbReference>
<protein>
    <recommendedName>
        <fullName evidence="9">Integral membrane protein</fullName>
    </recommendedName>
</protein>
<dbReference type="Proteomes" id="UP000011682">
    <property type="component" value="Unassembled WGS sequence"/>
</dbReference>
<dbReference type="Pfam" id="PF03706">
    <property type="entry name" value="LPG_synthase_TM"/>
    <property type="match status" value="1"/>
</dbReference>
<dbReference type="InterPro" id="IPR022791">
    <property type="entry name" value="L-PG_synthase/AglD"/>
</dbReference>
<reference evidence="7" key="1">
    <citation type="submission" date="2013-05" db="EMBL/GenBank/DDBJ databases">
        <title>Genome assembly of Cystobacter fuscus DSM 2262.</title>
        <authorList>
            <person name="Sharma G."/>
            <person name="Khatri I."/>
            <person name="Kaur C."/>
            <person name="Mayilraj S."/>
            <person name="Subramanian S."/>
        </authorList>
    </citation>
    <scope>NUCLEOTIDE SEQUENCE [LARGE SCALE GENOMIC DNA]</scope>
    <source>
        <strain evidence="7">DSM 2262</strain>
    </source>
</reference>
<evidence type="ECO:0000313" key="8">
    <source>
        <dbReference type="Proteomes" id="UP000011682"/>
    </source>
</evidence>
<keyword evidence="4 6" id="KW-1133">Transmembrane helix</keyword>
<evidence type="ECO:0000256" key="3">
    <source>
        <dbReference type="ARBA" id="ARBA00022692"/>
    </source>
</evidence>
<keyword evidence="8" id="KW-1185">Reference proteome</keyword>
<feature type="transmembrane region" description="Helical" evidence="6">
    <location>
        <begin position="141"/>
        <end position="161"/>
    </location>
</feature>
<dbReference type="PANTHER" id="PTHR39087">
    <property type="entry name" value="UPF0104 MEMBRANE PROTEIN MJ1595"/>
    <property type="match status" value="1"/>
</dbReference>
<comment type="caution">
    <text evidence="7">The sequence shown here is derived from an EMBL/GenBank/DDBJ whole genome shotgun (WGS) entry which is preliminary data.</text>
</comment>
<feature type="transmembrane region" description="Helical" evidence="6">
    <location>
        <begin position="29"/>
        <end position="48"/>
    </location>
</feature>
<proteinExistence type="predicted"/>
<evidence type="ECO:0000313" key="7">
    <source>
        <dbReference type="EMBL" id="EPX59270.1"/>
    </source>
</evidence>
<dbReference type="AlphaFoldDB" id="S9P478"/>
<name>S9P478_CYSF2</name>
<evidence type="ECO:0008006" key="9">
    <source>
        <dbReference type="Google" id="ProtNLM"/>
    </source>
</evidence>